<dbReference type="OrthoDB" id="5509004at2"/>
<gene>
    <name evidence="2" type="ORF">SAMN05660690_4327</name>
</gene>
<keyword evidence="3" id="KW-1185">Reference proteome</keyword>
<dbReference type="SUPFAM" id="SSF48452">
    <property type="entry name" value="TPR-like"/>
    <property type="match status" value="1"/>
</dbReference>
<dbReference type="InterPro" id="IPR011990">
    <property type="entry name" value="TPR-like_helical_dom_sf"/>
</dbReference>
<dbReference type="InterPro" id="IPR051677">
    <property type="entry name" value="AfsR-DnrI-RedD_regulator"/>
</dbReference>
<dbReference type="Proteomes" id="UP000199416">
    <property type="component" value="Unassembled WGS sequence"/>
</dbReference>
<dbReference type="AlphaFoldDB" id="A0A1G6V3U2"/>
<evidence type="ECO:0000313" key="3">
    <source>
        <dbReference type="Proteomes" id="UP000199416"/>
    </source>
</evidence>
<dbReference type="SMART" id="SM01043">
    <property type="entry name" value="BTAD"/>
    <property type="match status" value="1"/>
</dbReference>
<evidence type="ECO:0000313" key="2">
    <source>
        <dbReference type="EMBL" id="SDD48319.1"/>
    </source>
</evidence>
<dbReference type="GO" id="GO:0003677">
    <property type="term" value="F:DNA binding"/>
    <property type="evidence" value="ECO:0007669"/>
    <property type="project" value="UniProtKB-KW"/>
</dbReference>
<reference evidence="3" key="1">
    <citation type="submission" date="2016-10" db="EMBL/GenBank/DDBJ databases">
        <authorList>
            <person name="Varghese N."/>
            <person name="Submissions S."/>
        </authorList>
    </citation>
    <scope>NUCLEOTIDE SEQUENCE [LARGE SCALE GENOMIC DNA]</scope>
    <source>
        <strain evidence="3">DSM 45421</strain>
    </source>
</reference>
<keyword evidence="2" id="KW-0238">DNA-binding</keyword>
<dbReference type="InterPro" id="IPR005158">
    <property type="entry name" value="BTAD"/>
</dbReference>
<sequence length="260" mass="27765">MNPAPPPRLTLLHGFSLEPGGGVPPPDLPRAVQRLLARLGLSRCPDRTAIAGQLWPDVPEDHAHGSLRSALWRLRRVAPGTVEVSGGTLCLAPAVRVDVRELETWAARVLDPQGGDAGLAVPGEALRGPLLPGWSEEWVLLERERLRQLRMHALEALADRLAVAGRFAEAVEAAYAAVGEEPLRESAHRAVVRVHLAEGNLAEARRAYASFRDLLAGALGVAPTPSMTALVRRPAGPAVVDVPVARPARWAIAGRLGTKQ</sequence>
<dbReference type="Gene3D" id="1.25.40.10">
    <property type="entry name" value="Tetratricopeptide repeat domain"/>
    <property type="match status" value="1"/>
</dbReference>
<dbReference type="RefSeq" id="WP_091368804.1">
    <property type="nucleotide sequence ID" value="NZ_FMZF01000008.1"/>
</dbReference>
<evidence type="ECO:0000259" key="1">
    <source>
        <dbReference type="SMART" id="SM01043"/>
    </source>
</evidence>
<dbReference type="PANTHER" id="PTHR35807">
    <property type="entry name" value="TRANSCRIPTIONAL REGULATOR REDD-RELATED"/>
    <property type="match status" value="1"/>
</dbReference>
<dbReference type="Pfam" id="PF03704">
    <property type="entry name" value="BTAD"/>
    <property type="match status" value="1"/>
</dbReference>
<organism evidence="2 3">
    <name type="scientific">Geodermatophilus telluris</name>
    <dbReference type="NCBI Taxonomy" id="1190417"/>
    <lineage>
        <taxon>Bacteria</taxon>
        <taxon>Bacillati</taxon>
        <taxon>Actinomycetota</taxon>
        <taxon>Actinomycetes</taxon>
        <taxon>Geodermatophilales</taxon>
        <taxon>Geodermatophilaceae</taxon>
        <taxon>Geodermatophilus</taxon>
    </lineage>
</organism>
<accession>A0A1G6V3U2</accession>
<dbReference type="EMBL" id="FMZF01000008">
    <property type="protein sequence ID" value="SDD48319.1"/>
    <property type="molecule type" value="Genomic_DNA"/>
</dbReference>
<dbReference type="InterPro" id="IPR036388">
    <property type="entry name" value="WH-like_DNA-bd_sf"/>
</dbReference>
<proteinExistence type="predicted"/>
<name>A0A1G6V3U2_9ACTN</name>
<dbReference type="Gene3D" id="1.10.10.10">
    <property type="entry name" value="Winged helix-like DNA-binding domain superfamily/Winged helix DNA-binding domain"/>
    <property type="match status" value="1"/>
</dbReference>
<protein>
    <submittedName>
        <fullName evidence="2">DNA-binding transcriptional activator of the SARP family</fullName>
    </submittedName>
</protein>
<feature type="domain" description="Bacterial transcriptional activator" evidence="1">
    <location>
        <begin position="97"/>
        <end position="235"/>
    </location>
</feature>